<comment type="subcellular location">
    <subcellularLocation>
        <location evidence="1">Cell membrane</location>
        <topology evidence="1">Multi-pass membrane protein</topology>
    </subcellularLocation>
</comment>
<protein>
    <recommendedName>
        <fullName evidence="13">ABC transporter</fullName>
    </recommendedName>
</protein>
<dbReference type="STRING" id="679200.HMPREF9333_00135"/>
<evidence type="ECO:0000259" key="9">
    <source>
        <dbReference type="PROSITE" id="PS50893"/>
    </source>
</evidence>
<dbReference type="GO" id="GO:0015421">
    <property type="term" value="F:ABC-type oligopeptide transporter activity"/>
    <property type="evidence" value="ECO:0007669"/>
    <property type="project" value="TreeGrafter"/>
</dbReference>
<evidence type="ECO:0000259" key="10">
    <source>
        <dbReference type="PROSITE" id="PS50929"/>
    </source>
</evidence>
<dbReference type="Pfam" id="PF00005">
    <property type="entry name" value="ABC_tran"/>
    <property type="match status" value="1"/>
</dbReference>
<evidence type="ECO:0000256" key="3">
    <source>
        <dbReference type="ARBA" id="ARBA00022692"/>
    </source>
</evidence>
<dbReference type="InterPro" id="IPR011527">
    <property type="entry name" value="ABC1_TM_dom"/>
</dbReference>
<dbReference type="GO" id="GO:0005524">
    <property type="term" value="F:ATP binding"/>
    <property type="evidence" value="ECO:0007669"/>
    <property type="project" value="UniProtKB-KW"/>
</dbReference>
<dbReference type="SUPFAM" id="SSF52540">
    <property type="entry name" value="P-loop containing nucleoside triphosphate hydrolases"/>
    <property type="match status" value="1"/>
</dbReference>
<dbReference type="AlphaFoldDB" id="G5GEZ7"/>
<evidence type="ECO:0000256" key="7">
    <source>
        <dbReference type="ARBA" id="ARBA00023136"/>
    </source>
</evidence>
<feature type="transmembrane region" description="Helical" evidence="8">
    <location>
        <begin position="56"/>
        <end position="74"/>
    </location>
</feature>
<keyword evidence="7 8" id="KW-0472">Membrane</keyword>
<feature type="domain" description="ABC transporter" evidence="9">
    <location>
        <begin position="336"/>
        <end position="569"/>
    </location>
</feature>
<evidence type="ECO:0000256" key="1">
    <source>
        <dbReference type="ARBA" id="ARBA00004651"/>
    </source>
</evidence>
<dbReference type="HOGENOM" id="CLU_000604_84_7_9"/>
<dbReference type="RefSeq" id="WP_005539080.1">
    <property type="nucleotide sequence ID" value="NZ_JH378829.1"/>
</dbReference>
<keyword evidence="6 8" id="KW-1133">Transmembrane helix</keyword>
<dbReference type="InterPro" id="IPR003439">
    <property type="entry name" value="ABC_transporter-like_ATP-bd"/>
</dbReference>
<evidence type="ECO:0000256" key="4">
    <source>
        <dbReference type="ARBA" id="ARBA00022741"/>
    </source>
</evidence>
<dbReference type="GO" id="GO:0016887">
    <property type="term" value="F:ATP hydrolysis activity"/>
    <property type="evidence" value="ECO:0007669"/>
    <property type="project" value="InterPro"/>
</dbReference>
<evidence type="ECO:0000256" key="2">
    <source>
        <dbReference type="ARBA" id="ARBA00022448"/>
    </source>
</evidence>
<feature type="transmembrane region" description="Helical" evidence="8">
    <location>
        <begin position="142"/>
        <end position="174"/>
    </location>
</feature>
<organism evidence="11 12">
    <name type="scientific">Johnsonella ignava ATCC 51276</name>
    <dbReference type="NCBI Taxonomy" id="679200"/>
    <lineage>
        <taxon>Bacteria</taxon>
        <taxon>Bacillati</taxon>
        <taxon>Bacillota</taxon>
        <taxon>Clostridia</taxon>
        <taxon>Lachnospirales</taxon>
        <taxon>Lachnospiraceae</taxon>
        <taxon>Johnsonella</taxon>
    </lineage>
</organism>
<dbReference type="SMART" id="SM00382">
    <property type="entry name" value="AAA"/>
    <property type="match status" value="1"/>
</dbReference>
<dbReference type="PROSITE" id="PS00211">
    <property type="entry name" value="ABC_TRANSPORTER_1"/>
    <property type="match status" value="1"/>
</dbReference>
<gene>
    <name evidence="11" type="ORF">HMPREF9333_00135</name>
</gene>
<keyword evidence="12" id="KW-1185">Reference proteome</keyword>
<evidence type="ECO:0000256" key="5">
    <source>
        <dbReference type="ARBA" id="ARBA00022840"/>
    </source>
</evidence>
<evidence type="ECO:0000256" key="6">
    <source>
        <dbReference type="ARBA" id="ARBA00022989"/>
    </source>
</evidence>
<dbReference type="PATRIC" id="fig|679200.3.peg.151"/>
<dbReference type="InterPro" id="IPR017871">
    <property type="entry name" value="ABC_transporter-like_CS"/>
</dbReference>
<dbReference type="eggNOG" id="COG1132">
    <property type="taxonomic scope" value="Bacteria"/>
</dbReference>
<dbReference type="FunFam" id="3.40.50.300:FF:000287">
    <property type="entry name" value="Multidrug ABC transporter ATP-binding protein"/>
    <property type="match status" value="1"/>
</dbReference>
<dbReference type="InterPro" id="IPR036640">
    <property type="entry name" value="ABC1_TM_sf"/>
</dbReference>
<name>G5GEZ7_9FIRM</name>
<dbReference type="OrthoDB" id="9762778at2"/>
<dbReference type="InterPro" id="IPR039421">
    <property type="entry name" value="Type_1_exporter"/>
</dbReference>
<comment type="caution">
    <text evidence="11">The sequence shown here is derived from an EMBL/GenBank/DDBJ whole genome shotgun (WGS) entry which is preliminary data.</text>
</comment>
<evidence type="ECO:0008006" key="13">
    <source>
        <dbReference type="Google" id="ProtNLM"/>
    </source>
</evidence>
<proteinExistence type="predicted"/>
<keyword evidence="3 8" id="KW-0812">Transmembrane</keyword>
<dbReference type="InterPro" id="IPR003593">
    <property type="entry name" value="AAA+_ATPase"/>
</dbReference>
<evidence type="ECO:0000313" key="11">
    <source>
        <dbReference type="EMBL" id="EHI56688.1"/>
    </source>
</evidence>
<dbReference type="Proteomes" id="UP000003011">
    <property type="component" value="Unassembled WGS sequence"/>
</dbReference>
<dbReference type="Gene3D" id="1.20.1560.10">
    <property type="entry name" value="ABC transporter type 1, transmembrane domain"/>
    <property type="match status" value="1"/>
</dbReference>
<dbReference type="EMBL" id="ACZL01000003">
    <property type="protein sequence ID" value="EHI56688.1"/>
    <property type="molecule type" value="Genomic_DNA"/>
</dbReference>
<dbReference type="SUPFAM" id="SSF90123">
    <property type="entry name" value="ABC transporter transmembrane region"/>
    <property type="match status" value="1"/>
</dbReference>
<evidence type="ECO:0000256" key="8">
    <source>
        <dbReference type="SAM" id="Phobius"/>
    </source>
</evidence>
<feature type="domain" description="ABC transmembrane type-1" evidence="10">
    <location>
        <begin position="35"/>
        <end position="298"/>
    </location>
</feature>
<dbReference type="PANTHER" id="PTHR43394:SF1">
    <property type="entry name" value="ATP-BINDING CASSETTE SUB-FAMILY B MEMBER 10, MITOCHONDRIAL"/>
    <property type="match status" value="1"/>
</dbReference>
<keyword evidence="2" id="KW-0813">Transport</keyword>
<dbReference type="PROSITE" id="PS50929">
    <property type="entry name" value="ABC_TM1F"/>
    <property type="match status" value="1"/>
</dbReference>
<sequence>MLKIIFEVLKLSGKYRSRINLAFAISFVKSLLMKVPVIMSVILLENIYNKSLNTRLCVNMALILLAALIIQYIAQNAADRLQSGAGYKICADYRLKLGEHLRRLPMGYFTEGNIGKISSVLSTDIVFIEENSMSVIADLMSYLFAAFIMIIFMFFFNVEVGITTLLASVIIYIFGLKMKNAAVNDSKLRQDQSEKLTDAVLEFVSGISIIKSYNILGESSEKLRENFKESCKKSIDFEENFSSYSRNLVLLYAGATAAVFLIASRVYILGYISIVSYIGILLFTFDLFAPIRMFFQQVLRLTVMEACLNRMKEVLEEPELEDGGSLKFEADSDNEIEFKDVYFAYNKTEVLHGITFDIKKNTMTALVGPSGSGKSTIAALIARFWDIQSGQILVKGRNIKEVSLADLMDNISMVFQRVYLFRDTIYANIAMGRPDAGKEEVIEAAKRARCYDFIMELENGFDTVIEEGGASLSGGERQRISIARCILKNTPIIILDEATASVDADNESLIQEAISELCRGRTLIVIAHRLKTIKDADNILVIADGRIAEQGSHKELMEQEGIYNRFVKLRQNDKGWERQYIASKEVKSV</sequence>
<feature type="transmembrane region" description="Helical" evidence="8">
    <location>
        <begin position="274"/>
        <end position="295"/>
    </location>
</feature>
<dbReference type="Pfam" id="PF00664">
    <property type="entry name" value="ABC_membrane"/>
    <property type="match status" value="1"/>
</dbReference>
<dbReference type="GO" id="GO:0005886">
    <property type="term" value="C:plasma membrane"/>
    <property type="evidence" value="ECO:0007669"/>
    <property type="project" value="UniProtKB-SubCell"/>
</dbReference>
<keyword evidence="5" id="KW-0067">ATP-binding</keyword>
<dbReference type="PROSITE" id="PS50893">
    <property type="entry name" value="ABC_TRANSPORTER_2"/>
    <property type="match status" value="1"/>
</dbReference>
<reference evidence="11 12" key="1">
    <citation type="submission" date="2011-08" db="EMBL/GenBank/DDBJ databases">
        <title>The Genome Sequence of Johnsonella ignava ATCC 51276.</title>
        <authorList>
            <consortium name="The Broad Institute Genome Sequencing Platform"/>
            <person name="Earl A."/>
            <person name="Ward D."/>
            <person name="Feldgarden M."/>
            <person name="Gevers D."/>
            <person name="Izard J."/>
            <person name="Blanton J.M."/>
            <person name="Baranova O.V."/>
            <person name="Dewhirst F.E."/>
            <person name="Young S.K."/>
            <person name="Zeng Q."/>
            <person name="Gargeya S."/>
            <person name="Fitzgerald M."/>
            <person name="Haas B."/>
            <person name="Abouelleil A."/>
            <person name="Alvarado L."/>
            <person name="Arachchi H.M."/>
            <person name="Berlin A."/>
            <person name="Brown A."/>
            <person name="Chapman S.B."/>
            <person name="Chen Z."/>
            <person name="Dunbar C."/>
            <person name="Freedman E."/>
            <person name="Gearin G."/>
            <person name="Gellesch M."/>
            <person name="Goldberg J."/>
            <person name="Griggs A."/>
            <person name="Gujja S."/>
            <person name="Heiman D."/>
            <person name="Howarth C."/>
            <person name="Larson L."/>
            <person name="Lui A."/>
            <person name="MacDonald P.J.P."/>
            <person name="Montmayeur A."/>
            <person name="Murphy C."/>
            <person name="Neiman D."/>
            <person name="Pearson M."/>
            <person name="Priest M."/>
            <person name="Roberts A."/>
            <person name="Saif S."/>
            <person name="Shea T."/>
            <person name="Shenoy N."/>
            <person name="Sisk P."/>
            <person name="Stolte C."/>
            <person name="Sykes S."/>
            <person name="Wortman J."/>
            <person name="Nusbaum C."/>
            <person name="Birren B."/>
        </authorList>
    </citation>
    <scope>NUCLEOTIDE SEQUENCE [LARGE SCALE GENOMIC DNA]</scope>
    <source>
        <strain evidence="11 12">ATCC 51276</strain>
    </source>
</reference>
<evidence type="ECO:0000313" key="12">
    <source>
        <dbReference type="Proteomes" id="UP000003011"/>
    </source>
</evidence>
<dbReference type="Gene3D" id="3.40.50.300">
    <property type="entry name" value="P-loop containing nucleotide triphosphate hydrolases"/>
    <property type="match status" value="1"/>
</dbReference>
<keyword evidence="4" id="KW-0547">Nucleotide-binding</keyword>
<dbReference type="InterPro" id="IPR027417">
    <property type="entry name" value="P-loop_NTPase"/>
</dbReference>
<accession>G5GEZ7</accession>
<feature type="transmembrane region" description="Helical" evidence="8">
    <location>
        <begin position="20"/>
        <end position="44"/>
    </location>
</feature>
<dbReference type="PANTHER" id="PTHR43394">
    <property type="entry name" value="ATP-DEPENDENT PERMEASE MDL1, MITOCHONDRIAL"/>
    <property type="match status" value="1"/>
</dbReference>